<dbReference type="GO" id="GO:0006355">
    <property type="term" value="P:regulation of DNA-templated transcription"/>
    <property type="evidence" value="ECO:0007669"/>
    <property type="project" value="InterPro"/>
</dbReference>
<evidence type="ECO:0000313" key="2">
    <source>
        <dbReference type="Proteomes" id="UP000003254"/>
    </source>
</evidence>
<comment type="caution">
    <text evidence="1">The sequence shown here is derived from an EMBL/GenBank/DDBJ whole genome shotgun (WGS) entry which is preliminary data.</text>
</comment>
<dbReference type="AlphaFoldDB" id="B5CRT3"/>
<reference evidence="1 2" key="1">
    <citation type="submission" date="2008-08" db="EMBL/GenBank/DDBJ databases">
        <title>Draft genome sequence of Ruminococcus lactaris ATCC 29176.</title>
        <authorList>
            <person name="Sudarsanam P."/>
            <person name="Ley R."/>
            <person name="Guruge J."/>
            <person name="Turnbaugh P.J."/>
            <person name="Mahowald M."/>
            <person name="Liep D."/>
            <person name="Gordon J."/>
        </authorList>
    </citation>
    <scope>NUCLEOTIDE SEQUENCE [LARGE SCALE GENOMIC DNA]</scope>
    <source>
        <strain evidence="1 2">ATCC 29176</strain>
    </source>
</reference>
<dbReference type="RefSeq" id="WP_005612385.1">
    <property type="nucleotide sequence ID" value="NZ_CP102292.1"/>
</dbReference>
<accession>B5CRT3</accession>
<dbReference type="GeneID" id="77334084"/>
<name>B5CRT3_9FIRM</name>
<sequence>MILKKMGRPKGDNNKKIGYTIRMDEATLRRLELYCKKMGMLKSQAIREAINALPLEENNK</sequence>
<dbReference type="HOGENOM" id="CLU_198307_2_1_9"/>
<gene>
    <name evidence="1" type="ORF">RUMLAC_02184</name>
</gene>
<evidence type="ECO:0000313" key="1">
    <source>
        <dbReference type="EMBL" id="EDY32021.1"/>
    </source>
</evidence>
<dbReference type="Gene3D" id="1.10.1220.10">
    <property type="entry name" value="Met repressor-like"/>
    <property type="match status" value="1"/>
</dbReference>
<reference evidence="1 2" key="2">
    <citation type="submission" date="2008-08" db="EMBL/GenBank/DDBJ databases">
        <authorList>
            <person name="Fulton L."/>
            <person name="Clifton S."/>
            <person name="Fulton B."/>
            <person name="Xu J."/>
            <person name="Minx P."/>
            <person name="Pepin K.H."/>
            <person name="Johnson M."/>
            <person name="Bhonagiri V."/>
            <person name="Nash W.E."/>
            <person name="Mardis E.R."/>
            <person name="Wilson R.K."/>
        </authorList>
    </citation>
    <scope>NUCLEOTIDE SEQUENCE [LARGE SCALE GENOMIC DNA]</scope>
    <source>
        <strain evidence="1 2">ATCC 29176</strain>
    </source>
</reference>
<dbReference type="EMBL" id="ABOU02000048">
    <property type="protein sequence ID" value="EDY32021.1"/>
    <property type="molecule type" value="Genomic_DNA"/>
</dbReference>
<dbReference type="Proteomes" id="UP000003254">
    <property type="component" value="Unassembled WGS sequence"/>
</dbReference>
<protein>
    <submittedName>
        <fullName evidence="1">Uncharacterized protein</fullName>
    </submittedName>
</protein>
<keyword evidence="2" id="KW-1185">Reference proteome</keyword>
<proteinExistence type="predicted"/>
<dbReference type="InterPro" id="IPR013321">
    <property type="entry name" value="Arc_rbn_hlx_hlx"/>
</dbReference>
<organism evidence="1 2">
    <name type="scientific">[Ruminococcus] lactaris ATCC 29176</name>
    <dbReference type="NCBI Taxonomy" id="471875"/>
    <lineage>
        <taxon>Bacteria</taxon>
        <taxon>Bacillati</taxon>
        <taxon>Bacillota</taxon>
        <taxon>Clostridia</taxon>
        <taxon>Lachnospirales</taxon>
        <taxon>Lachnospiraceae</taxon>
        <taxon>Mediterraneibacter</taxon>
    </lineage>
</organism>